<keyword evidence="3 10" id="KW-1134">Transmembrane beta strand</keyword>
<keyword evidence="6 10" id="KW-0406">Ion transport</keyword>
<dbReference type="RefSeq" id="WP_307059091.1">
    <property type="nucleotide sequence ID" value="NZ_JAUSUH010000002.1"/>
</dbReference>
<evidence type="ECO:0000256" key="1">
    <source>
        <dbReference type="ARBA" id="ARBA00009521"/>
    </source>
</evidence>
<reference evidence="12 13" key="1">
    <citation type="submission" date="2023-07" db="EMBL/GenBank/DDBJ databases">
        <title>Genomic Encyclopedia of Type Strains, Phase IV (KMG-IV): sequencing the most valuable type-strain genomes for metagenomic binning, comparative biology and taxonomic classification.</title>
        <authorList>
            <person name="Goeker M."/>
        </authorList>
    </citation>
    <scope>NUCLEOTIDE SEQUENCE [LARGE SCALE GENOMIC DNA]</scope>
    <source>
        <strain evidence="12 13">DSM 1277</strain>
    </source>
</reference>
<keyword evidence="5" id="KW-0732">Signal</keyword>
<dbReference type="InterPro" id="IPR003684">
    <property type="entry name" value="Porin_alphabac"/>
</dbReference>
<protein>
    <recommendedName>
        <fullName evidence="10">Porin</fullName>
    </recommendedName>
</protein>
<evidence type="ECO:0000256" key="7">
    <source>
        <dbReference type="ARBA" id="ARBA00023114"/>
    </source>
</evidence>
<evidence type="ECO:0000256" key="2">
    <source>
        <dbReference type="ARBA" id="ARBA00022448"/>
    </source>
</evidence>
<feature type="compositionally biased region" description="Basic and acidic residues" evidence="11">
    <location>
        <begin position="1"/>
        <end position="14"/>
    </location>
</feature>
<comment type="function">
    <text evidence="10">Forms passive diffusion pores that allow small molecular weight hydrophilic materials across the outer membrane.</text>
</comment>
<comment type="subcellular location">
    <subcellularLocation>
        <location evidence="10">Cell outer membrane</location>
        <topology evidence="10">Multi-pass membrane protein</topology>
    </subcellularLocation>
</comment>
<keyword evidence="4 10" id="KW-0812">Transmembrane</keyword>
<comment type="caution">
    <text evidence="12">The sequence shown here is derived from an EMBL/GenBank/DDBJ whole genome shotgun (WGS) entry which is preliminary data.</text>
</comment>
<dbReference type="EMBL" id="JAUSUH010000002">
    <property type="protein sequence ID" value="MDQ0347125.1"/>
    <property type="molecule type" value="Genomic_DNA"/>
</dbReference>
<proteinExistence type="inferred from homology"/>
<evidence type="ECO:0000256" key="8">
    <source>
        <dbReference type="ARBA" id="ARBA00023136"/>
    </source>
</evidence>
<evidence type="ECO:0000256" key="5">
    <source>
        <dbReference type="ARBA" id="ARBA00022729"/>
    </source>
</evidence>
<evidence type="ECO:0000256" key="6">
    <source>
        <dbReference type="ARBA" id="ARBA00023065"/>
    </source>
</evidence>
<dbReference type="Pfam" id="PF02530">
    <property type="entry name" value="Porin_2"/>
    <property type="match status" value="1"/>
</dbReference>
<evidence type="ECO:0000313" key="13">
    <source>
        <dbReference type="Proteomes" id="UP001238467"/>
    </source>
</evidence>
<keyword evidence="9 10" id="KW-0998">Cell outer membrane</keyword>
<accession>A0ABU0DFU0</accession>
<gene>
    <name evidence="12" type="ORF">J2S76_001542</name>
</gene>
<organism evidence="12 13">
    <name type="scientific">Ancylobacter vacuolatus</name>
    <dbReference type="NCBI Taxonomy" id="223389"/>
    <lineage>
        <taxon>Bacteria</taxon>
        <taxon>Pseudomonadati</taxon>
        <taxon>Pseudomonadota</taxon>
        <taxon>Alphaproteobacteria</taxon>
        <taxon>Hyphomicrobiales</taxon>
        <taxon>Xanthobacteraceae</taxon>
        <taxon>Ancylobacter</taxon>
    </lineage>
</organism>
<keyword evidence="7 10" id="KW-0626">Porin</keyword>
<keyword evidence="13" id="KW-1185">Reference proteome</keyword>
<evidence type="ECO:0000256" key="4">
    <source>
        <dbReference type="ARBA" id="ARBA00022692"/>
    </source>
</evidence>
<comment type="similarity">
    <text evidence="1 10">Belongs to the alphaproteobacteria porin family.</text>
</comment>
<evidence type="ECO:0000256" key="11">
    <source>
        <dbReference type="SAM" id="MobiDB-lite"/>
    </source>
</evidence>
<keyword evidence="8 10" id="KW-0472">Membrane</keyword>
<evidence type="ECO:0000256" key="3">
    <source>
        <dbReference type="ARBA" id="ARBA00022452"/>
    </source>
</evidence>
<evidence type="ECO:0000256" key="10">
    <source>
        <dbReference type="RuleBase" id="RU364005"/>
    </source>
</evidence>
<keyword evidence="2 10" id="KW-0813">Transport</keyword>
<feature type="region of interest" description="Disordered" evidence="11">
    <location>
        <begin position="1"/>
        <end position="28"/>
    </location>
</feature>
<evidence type="ECO:0000313" key="12">
    <source>
        <dbReference type="EMBL" id="MDQ0347125.1"/>
    </source>
</evidence>
<evidence type="ECO:0000256" key="9">
    <source>
        <dbReference type="ARBA" id="ARBA00023237"/>
    </source>
</evidence>
<sequence>MSREPAKAAQEPRRSRQQGPLPAPRGRGVAAPGAGLLVALLGTLLGSPQAQAGEPPGAASARYVKACTAEGPGFAYIPGSDTCLRLGGYLWAETYANSYTDYPAANARSYWVSTLGLVTDARTRTEYGTLRSYTDMRITWRTADPWGEGVRDGADFDPYDMHIEFAGFTFGYLQSFFDFYANADVLGTDPATIGDQTQLPVLGYSWHLPDGFLAQISLEGSAKRDNGILPVVASGDALVAEDEADSNGVARWPEIVATFGQSGDWGDFQLSGALHQIAQSPVSERLGATTGEWGYALQAGVMFNLPFIAPGDTLYLQAAYADGATSYLGLIDPSGRFSAPDAFQRLDGSLSKVEGWSAVGQFLHNWTPTWNSAFFGGYGRFDIADPLAQLTYGASGIGNWNLGANLNWTPVGPFTVTLQYQYNLYEADGFRAGTQGPALASQAANDFLLMFAATF</sequence>
<name>A0ABU0DFU0_9HYPH</name>
<comment type="domain">
    <text evidence="10">Consists of 16-stranded beta-barrel sheets, with large surface-exposed loops, that form a transmembrane pore at the center of each barrel. The pore is partially ocluded by a peptide loop that folds into the pore lumen.</text>
</comment>
<dbReference type="Proteomes" id="UP001238467">
    <property type="component" value="Unassembled WGS sequence"/>
</dbReference>